<name>A0ABY6AH92_9GAMM</name>
<protein>
    <submittedName>
        <fullName evidence="1">Uncharacterized protein</fullName>
    </submittedName>
</protein>
<proteinExistence type="predicted"/>
<dbReference type="RefSeq" id="WP_260997674.1">
    <property type="nucleotide sequence ID" value="NZ_CP054475.1"/>
</dbReference>
<evidence type="ECO:0000313" key="2">
    <source>
        <dbReference type="Proteomes" id="UP001065322"/>
    </source>
</evidence>
<organism evidence="1 2">
    <name type="scientific">Thalassolituus hydrocarboniclasticus</name>
    <dbReference type="NCBI Taxonomy" id="2742796"/>
    <lineage>
        <taxon>Bacteria</taxon>
        <taxon>Pseudomonadati</taxon>
        <taxon>Pseudomonadota</taxon>
        <taxon>Gammaproteobacteria</taxon>
        <taxon>Oceanospirillales</taxon>
        <taxon>Oceanospirillaceae</taxon>
        <taxon>Thalassolituus</taxon>
    </lineage>
</organism>
<keyword evidence="2" id="KW-1185">Reference proteome</keyword>
<evidence type="ECO:0000313" key="1">
    <source>
        <dbReference type="EMBL" id="UXD88990.1"/>
    </source>
</evidence>
<gene>
    <name evidence="1" type="ORF">HUF19_16775</name>
</gene>
<accession>A0ABY6AH92</accession>
<dbReference type="Proteomes" id="UP001065322">
    <property type="component" value="Chromosome"/>
</dbReference>
<dbReference type="EMBL" id="CP054475">
    <property type="protein sequence ID" value="UXD88990.1"/>
    <property type="molecule type" value="Genomic_DNA"/>
</dbReference>
<reference evidence="2" key="1">
    <citation type="submission" date="2020-06" db="EMBL/GenBank/DDBJ databases">
        <title>Thalassolituus marinus alknpb1M-1, a hydrocarbon-degrading bacterium isolated from the deep-sea overlying water using an in-situ strategy from the South China Sea basin.</title>
        <authorList>
            <person name="Dong C."/>
            <person name="Chen Y."/>
            <person name="Shao Z."/>
        </authorList>
    </citation>
    <scope>NUCLEOTIDE SEQUENCE [LARGE SCALE GENOMIC DNA]</scope>
    <source>
        <strain evidence="2">alknpb1M-1</strain>
    </source>
</reference>
<sequence length="261" mass="28566">MSDFQYVSLGFAEFVGQLLTETFEATINAQQYQLRRYAELQAAIDLPDEQFLLQFIDPQLVLTRETLIAGSPIARQMIVPPERQAFILELTEEFEEESVIFKNRLTNYGFEALRAVIDEQLVAEQKASLQALLNRMEQARLVVDSGEINAKLELSSLYQTTTDATETAAGNDGKTAVSGVKRLAASAAALNTTLDNSTLSSGVKELVDAETLEKTLFLDGATLDKTLAATADSPVRISAKPLPSSTSSSVYSQVTIRFKTV</sequence>